<evidence type="ECO:0000256" key="6">
    <source>
        <dbReference type="ARBA" id="ARBA00041961"/>
    </source>
</evidence>
<feature type="compositionally biased region" description="Basic residues" evidence="7">
    <location>
        <begin position="127"/>
        <end position="137"/>
    </location>
</feature>
<feature type="region of interest" description="Disordered" evidence="7">
    <location>
        <begin position="69"/>
        <end position="92"/>
    </location>
</feature>
<dbReference type="STRING" id="1882483.A0A317XUF0"/>
<dbReference type="AlphaFoldDB" id="A0A317XUF0"/>
<protein>
    <recommendedName>
        <fullName evidence="6">PinX1-related protein 1</fullName>
    </recommendedName>
</protein>
<dbReference type="Proteomes" id="UP000246740">
    <property type="component" value="Unassembled WGS sequence"/>
</dbReference>
<feature type="compositionally biased region" description="Basic residues" evidence="7">
    <location>
        <begin position="356"/>
        <end position="369"/>
    </location>
</feature>
<keyword evidence="2" id="KW-0690">Ribosome biogenesis</keyword>
<name>A0A317XUF0_9BASI</name>
<dbReference type="OrthoDB" id="29523at2759"/>
<feature type="compositionally biased region" description="Basic and acidic residues" evidence="7">
    <location>
        <begin position="69"/>
        <end position="81"/>
    </location>
</feature>
<dbReference type="GO" id="GO:0006364">
    <property type="term" value="P:rRNA processing"/>
    <property type="evidence" value="ECO:0007669"/>
    <property type="project" value="UniProtKB-KW"/>
</dbReference>
<dbReference type="InterPro" id="IPR050656">
    <property type="entry name" value="PINX1"/>
</dbReference>
<evidence type="ECO:0000313" key="10">
    <source>
        <dbReference type="Proteomes" id="UP000246740"/>
    </source>
</evidence>
<dbReference type="PANTHER" id="PTHR23149">
    <property type="entry name" value="G PATCH DOMAIN CONTAINING PROTEIN"/>
    <property type="match status" value="1"/>
</dbReference>
<reference evidence="9 10" key="1">
    <citation type="journal article" date="2018" name="Mol. Biol. Evol.">
        <title>Broad Genomic Sampling Reveals a Smut Pathogenic Ancestry of the Fungal Clade Ustilaginomycotina.</title>
        <authorList>
            <person name="Kijpornyongpan T."/>
            <person name="Mondo S.J."/>
            <person name="Barry K."/>
            <person name="Sandor L."/>
            <person name="Lee J."/>
            <person name="Lipzen A."/>
            <person name="Pangilinan J."/>
            <person name="LaButti K."/>
            <person name="Hainaut M."/>
            <person name="Henrissat B."/>
            <person name="Grigoriev I.V."/>
            <person name="Spatafora J.W."/>
            <person name="Aime M.C."/>
        </authorList>
    </citation>
    <scope>NUCLEOTIDE SEQUENCE [LARGE SCALE GENOMIC DNA]</scope>
    <source>
        <strain evidence="9 10">MCA 3645</strain>
    </source>
</reference>
<organism evidence="9 10">
    <name type="scientific">Testicularia cyperi</name>
    <dbReference type="NCBI Taxonomy" id="1882483"/>
    <lineage>
        <taxon>Eukaryota</taxon>
        <taxon>Fungi</taxon>
        <taxon>Dikarya</taxon>
        <taxon>Basidiomycota</taxon>
        <taxon>Ustilaginomycotina</taxon>
        <taxon>Ustilaginomycetes</taxon>
        <taxon>Ustilaginales</taxon>
        <taxon>Anthracoideaceae</taxon>
        <taxon>Testicularia</taxon>
    </lineage>
</organism>
<dbReference type="EMBL" id="KZ819189">
    <property type="protein sequence ID" value="PWZ01934.1"/>
    <property type="molecule type" value="Genomic_DNA"/>
</dbReference>
<feature type="region of interest" description="Disordered" evidence="7">
    <location>
        <begin position="279"/>
        <end position="437"/>
    </location>
</feature>
<evidence type="ECO:0000259" key="8">
    <source>
        <dbReference type="PROSITE" id="PS50174"/>
    </source>
</evidence>
<evidence type="ECO:0000256" key="3">
    <source>
        <dbReference type="ARBA" id="ARBA00022552"/>
    </source>
</evidence>
<feature type="domain" description="G-patch" evidence="8">
    <location>
        <begin position="27"/>
        <end position="73"/>
    </location>
</feature>
<feature type="compositionally biased region" description="Acidic residues" evidence="7">
    <location>
        <begin position="332"/>
        <end position="346"/>
    </location>
</feature>
<gene>
    <name evidence="9" type="ORF">BCV70DRAFT_198215</name>
</gene>
<dbReference type="InterPro" id="IPR000467">
    <property type="entry name" value="G_patch_dom"/>
</dbReference>
<evidence type="ECO:0000256" key="5">
    <source>
        <dbReference type="ARBA" id="ARBA00038007"/>
    </source>
</evidence>
<feature type="region of interest" description="Disordered" evidence="7">
    <location>
        <begin position="104"/>
        <end position="215"/>
    </location>
</feature>
<keyword evidence="4" id="KW-0539">Nucleus</keyword>
<evidence type="ECO:0000256" key="1">
    <source>
        <dbReference type="ARBA" id="ARBA00004604"/>
    </source>
</evidence>
<feature type="compositionally biased region" description="Low complexity" evidence="7">
    <location>
        <begin position="279"/>
        <end position="310"/>
    </location>
</feature>
<keyword evidence="10" id="KW-1185">Reference proteome</keyword>
<feature type="compositionally biased region" description="Basic and acidic residues" evidence="7">
    <location>
        <begin position="370"/>
        <end position="405"/>
    </location>
</feature>
<dbReference type="Pfam" id="PF01585">
    <property type="entry name" value="G-patch"/>
    <property type="match status" value="1"/>
</dbReference>
<feature type="compositionally biased region" description="Basic and acidic residues" evidence="7">
    <location>
        <begin position="192"/>
        <end position="201"/>
    </location>
</feature>
<proteinExistence type="inferred from homology"/>
<dbReference type="GO" id="GO:0005730">
    <property type="term" value="C:nucleolus"/>
    <property type="evidence" value="ECO:0007669"/>
    <property type="project" value="UniProtKB-SubCell"/>
</dbReference>
<evidence type="ECO:0000256" key="4">
    <source>
        <dbReference type="ARBA" id="ARBA00023242"/>
    </source>
</evidence>
<dbReference type="SMART" id="SM00443">
    <property type="entry name" value="G_patch"/>
    <property type="match status" value="1"/>
</dbReference>
<dbReference type="PANTHER" id="PTHR23149:SF31">
    <property type="entry name" value="PROTEIN PXR1"/>
    <property type="match status" value="1"/>
</dbReference>
<dbReference type="GO" id="GO:0003676">
    <property type="term" value="F:nucleic acid binding"/>
    <property type="evidence" value="ECO:0007669"/>
    <property type="project" value="InterPro"/>
</dbReference>
<dbReference type="InParanoid" id="A0A317XUF0"/>
<dbReference type="PROSITE" id="PS50174">
    <property type="entry name" value="G_PATCH"/>
    <property type="match status" value="1"/>
</dbReference>
<evidence type="ECO:0000256" key="7">
    <source>
        <dbReference type="SAM" id="MobiDB-lite"/>
    </source>
</evidence>
<comment type="subcellular location">
    <subcellularLocation>
        <location evidence="1">Nucleus</location>
        <location evidence="1">Nucleolus</location>
    </subcellularLocation>
</comment>
<sequence>MGLSAPKQKQRLVGSASTRNAAWLNDSAAPGQRMLAQMGWTAGQSLGSTMQGLTENLKVAYKMDNKGIGAQRHEREARANGKDVWVGGGGDLGSLFERLNAANATPSTSSIAGDASSDKDDSESDAKKRKKDKKSKSKDKDSSRSSKKRKIQEPEAGPSSSVSAAASDADAESSSTHAQKDKKEKEKKKSKKDKEEKSEKKKDKKKRKRDAAEAISDAVATVASADASLSSDKTAVQEIKQDVAQGRPVRMAHRAKFLRAKRMVSANDLASVNEILGIASTPSSSAPGTPRLAGSGTSTPTTTSALASKTYPGPGGAEIALMDVDQRLLNEQTDDDLTDTETDSDSDTEKSASASKKQKKEKKEKKEKKDKKSSSSSKEQKKKEKKAAKEAKKSSKKDKASKKDAASSPSVVVSGTPSDPELAARQQLEAEEKEKSTQIGTNAQGLFVFEYLNRRLMLRKAQIARQKKAEQQAIFTRAATVHA</sequence>
<accession>A0A317XUF0</accession>
<evidence type="ECO:0000256" key="2">
    <source>
        <dbReference type="ARBA" id="ARBA00022517"/>
    </source>
</evidence>
<evidence type="ECO:0000313" key="9">
    <source>
        <dbReference type="EMBL" id="PWZ01934.1"/>
    </source>
</evidence>
<comment type="similarity">
    <text evidence="5">Belongs to the PINX1 family.</text>
</comment>
<keyword evidence="3" id="KW-0698">rRNA processing</keyword>
<feature type="compositionally biased region" description="Low complexity" evidence="7">
    <location>
        <begin position="159"/>
        <end position="175"/>
    </location>
</feature>